<organism evidence="1 2">
    <name type="scientific">Mucilaginibacter jinjuensis</name>
    <dbReference type="NCBI Taxonomy" id="1176721"/>
    <lineage>
        <taxon>Bacteria</taxon>
        <taxon>Pseudomonadati</taxon>
        <taxon>Bacteroidota</taxon>
        <taxon>Sphingobacteriia</taxon>
        <taxon>Sphingobacteriales</taxon>
        <taxon>Sphingobacteriaceae</taxon>
        <taxon>Mucilaginibacter</taxon>
    </lineage>
</organism>
<gene>
    <name evidence="1" type="ORF">PQO05_06970</name>
</gene>
<dbReference type="RefSeq" id="WP_273631982.1">
    <property type="nucleotide sequence ID" value="NZ_CP117167.1"/>
</dbReference>
<accession>A0ABY7TBG7</accession>
<dbReference type="EMBL" id="CP117167">
    <property type="protein sequence ID" value="WCT13676.1"/>
    <property type="molecule type" value="Genomic_DNA"/>
</dbReference>
<proteinExistence type="predicted"/>
<name>A0ABY7TBG7_9SPHI</name>
<dbReference type="Proteomes" id="UP001216139">
    <property type="component" value="Chromosome"/>
</dbReference>
<evidence type="ECO:0000313" key="1">
    <source>
        <dbReference type="EMBL" id="WCT13676.1"/>
    </source>
</evidence>
<sequence length="57" mass="6703">MNAAKRWKQAELLREYLNAIQTSDNEWLAWANHKAVWLDPNLNCEDEWMAGVDKNTV</sequence>
<protein>
    <submittedName>
        <fullName evidence="1">Uncharacterized protein</fullName>
    </submittedName>
</protein>
<keyword evidence="2" id="KW-1185">Reference proteome</keyword>
<evidence type="ECO:0000313" key="2">
    <source>
        <dbReference type="Proteomes" id="UP001216139"/>
    </source>
</evidence>
<reference evidence="1 2" key="1">
    <citation type="submission" date="2023-02" db="EMBL/GenBank/DDBJ databases">
        <title>Genome sequence of Mucilaginibacter jinjuensis strain KACC 16571.</title>
        <authorList>
            <person name="Kim S."/>
            <person name="Heo J."/>
            <person name="Kwon S.-W."/>
        </authorList>
    </citation>
    <scope>NUCLEOTIDE SEQUENCE [LARGE SCALE GENOMIC DNA]</scope>
    <source>
        <strain evidence="1 2">KACC 16571</strain>
    </source>
</reference>